<evidence type="ECO:0000256" key="2">
    <source>
        <dbReference type="ARBA" id="ARBA00004651"/>
    </source>
</evidence>
<evidence type="ECO:0000256" key="13">
    <source>
        <dbReference type="SAM" id="Phobius"/>
    </source>
</evidence>
<evidence type="ECO:0000256" key="12">
    <source>
        <dbReference type="ARBA" id="ARBA00023136"/>
    </source>
</evidence>
<keyword evidence="8" id="KW-0378">Hydrolase</keyword>
<keyword evidence="4" id="KW-1003">Cell membrane</keyword>
<dbReference type="GO" id="GO:0046872">
    <property type="term" value="F:metal ion binding"/>
    <property type="evidence" value="ECO:0007669"/>
    <property type="project" value="UniProtKB-KW"/>
</dbReference>
<evidence type="ECO:0000313" key="16">
    <source>
        <dbReference type="Proteomes" id="UP000177177"/>
    </source>
</evidence>
<dbReference type="CDD" id="cd06158">
    <property type="entry name" value="S2P-M50_like_1"/>
    <property type="match status" value="1"/>
</dbReference>
<keyword evidence="5" id="KW-0645">Protease</keyword>
<keyword evidence="7" id="KW-0479">Metal-binding</keyword>
<dbReference type="InterPro" id="IPR044537">
    <property type="entry name" value="Rip2-like"/>
</dbReference>
<feature type="transmembrane region" description="Helical" evidence="13">
    <location>
        <begin position="6"/>
        <end position="33"/>
    </location>
</feature>
<keyword evidence="11" id="KW-0482">Metalloprotease</keyword>
<comment type="caution">
    <text evidence="15">The sequence shown here is derived from an EMBL/GenBank/DDBJ whole genome shotgun (WGS) entry which is preliminary data.</text>
</comment>
<dbReference type="Pfam" id="PF02163">
    <property type="entry name" value="Peptidase_M50"/>
    <property type="match status" value="1"/>
</dbReference>
<evidence type="ECO:0000313" key="15">
    <source>
        <dbReference type="EMBL" id="OHA02770.1"/>
    </source>
</evidence>
<keyword evidence="9" id="KW-0862">Zinc</keyword>
<dbReference type="AlphaFoldDB" id="A0A1G2KTK8"/>
<dbReference type="GO" id="GO:0006508">
    <property type="term" value="P:proteolysis"/>
    <property type="evidence" value="ECO:0007669"/>
    <property type="project" value="UniProtKB-KW"/>
</dbReference>
<dbReference type="Proteomes" id="UP000177177">
    <property type="component" value="Unassembled WGS sequence"/>
</dbReference>
<evidence type="ECO:0000256" key="5">
    <source>
        <dbReference type="ARBA" id="ARBA00022670"/>
    </source>
</evidence>
<evidence type="ECO:0000256" key="1">
    <source>
        <dbReference type="ARBA" id="ARBA00001947"/>
    </source>
</evidence>
<evidence type="ECO:0000256" key="10">
    <source>
        <dbReference type="ARBA" id="ARBA00022989"/>
    </source>
</evidence>
<evidence type="ECO:0000256" key="3">
    <source>
        <dbReference type="ARBA" id="ARBA00007931"/>
    </source>
</evidence>
<comment type="similarity">
    <text evidence="3">Belongs to the peptidase M50B family.</text>
</comment>
<feature type="transmembrane region" description="Helical" evidence="13">
    <location>
        <begin position="93"/>
        <end position="116"/>
    </location>
</feature>
<dbReference type="GO" id="GO:0005886">
    <property type="term" value="C:plasma membrane"/>
    <property type="evidence" value="ECO:0007669"/>
    <property type="project" value="UniProtKB-SubCell"/>
</dbReference>
<gene>
    <name evidence="15" type="ORF">A3C92_00745</name>
</gene>
<dbReference type="GO" id="GO:0008237">
    <property type="term" value="F:metallopeptidase activity"/>
    <property type="evidence" value="ECO:0007669"/>
    <property type="project" value="UniProtKB-KW"/>
</dbReference>
<feature type="transmembrane region" description="Helical" evidence="13">
    <location>
        <begin position="54"/>
        <end position="73"/>
    </location>
</feature>
<feature type="domain" description="Peptidase M50" evidence="14">
    <location>
        <begin position="132"/>
        <end position="186"/>
    </location>
</feature>
<dbReference type="PANTHER" id="PTHR35864">
    <property type="entry name" value="ZINC METALLOPROTEASE MJ0611-RELATED"/>
    <property type="match status" value="1"/>
</dbReference>
<dbReference type="EMBL" id="MHQN01000031">
    <property type="protein sequence ID" value="OHA02770.1"/>
    <property type="molecule type" value="Genomic_DNA"/>
</dbReference>
<proteinExistence type="inferred from homology"/>
<evidence type="ECO:0000256" key="4">
    <source>
        <dbReference type="ARBA" id="ARBA00022475"/>
    </source>
</evidence>
<evidence type="ECO:0000256" key="6">
    <source>
        <dbReference type="ARBA" id="ARBA00022692"/>
    </source>
</evidence>
<reference evidence="15 16" key="1">
    <citation type="journal article" date="2016" name="Nat. Commun.">
        <title>Thousands of microbial genomes shed light on interconnected biogeochemical processes in an aquifer system.</title>
        <authorList>
            <person name="Anantharaman K."/>
            <person name="Brown C.T."/>
            <person name="Hug L.A."/>
            <person name="Sharon I."/>
            <person name="Castelle C.J."/>
            <person name="Probst A.J."/>
            <person name="Thomas B.C."/>
            <person name="Singh A."/>
            <person name="Wilkins M.J."/>
            <person name="Karaoz U."/>
            <person name="Brodie E.L."/>
            <person name="Williams K.H."/>
            <person name="Hubbard S.S."/>
            <person name="Banfield J.F."/>
        </authorList>
    </citation>
    <scope>NUCLEOTIDE SEQUENCE [LARGE SCALE GENOMIC DNA]</scope>
</reference>
<dbReference type="InterPro" id="IPR052348">
    <property type="entry name" value="Metallopeptidase_M50B"/>
</dbReference>
<feature type="transmembrane region" description="Helical" evidence="13">
    <location>
        <begin position="128"/>
        <end position="151"/>
    </location>
</feature>
<feature type="transmembrane region" description="Helical" evidence="13">
    <location>
        <begin position="180"/>
        <end position="204"/>
    </location>
</feature>
<evidence type="ECO:0000256" key="8">
    <source>
        <dbReference type="ARBA" id="ARBA00022801"/>
    </source>
</evidence>
<name>A0A1G2KTK8_9BACT</name>
<protein>
    <recommendedName>
        <fullName evidence="14">Peptidase M50 domain-containing protein</fullName>
    </recommendedName>
</protein>
<evidence type="ECO:0000256" key="9">
    <source>
        <dbReference type="ARBA" id="ARBA00022833"/>
    </source>
</evidence>
<keyword evidence="12 13" id="KW-0472">Membrane</keyword>
<comment type="cofactor">
    <cofactor evidence="1">
        <name>Zn(2+)</name>
        <dbReference type="ChEBI" id="CHEBI:29105"/>
    </cofactor>
</comment>
<keyword evidence="6 13" id="KW-0812">Transmembrane</keyword>
<dbReference type="InterPro" id="IPR008915">
    <property type="entry name" value="Peptidase_M50"/>
</dbReference>
<organism evidence="15 16">
    <name type="scientific">Candidatus Sungbacteria bacterium RIFCSPHIGHO2_02_FULL_53_17</name>
    <dbReference type="NCBI Taxonomy" id="1802275"/>
    <lineage>
        <taxon>Bacteria</taxon>
        <taxon>Candidatus Sungiibacteriota</taxon>
    </lineage>
</organism>
<evidence type="ECO:0000256" key="11">
    <source>
        <dbReference type="ARBA" id="ARBA00023049"/>
    </source>
</evidence>
<accession>A0A1G2KTK8</accession>
<evidence type="ECO:0000259" key="14">
    <source>
        <dbReference type="Pfam" id="PF02163"/>
    </source>
</evidence>
<sequence length="214" mass="23515">MENAIPFFFHLAVLVFSVVIHEVAHGYAALMLGDHTAEREGRLTLNPIPHIDPFGSILLPAIGFFLGGIIFGWAKPVPYNPYNLRNQKWGPAIVGTAGPAANVALALVFGLLVRFLPEMAGVLPAGFAFNFIIIASTIALLNLGLACFNLLPIPPLDGSKVLIALLPYPWRWIETALQQYGFILLIMFIFFFSGFLSPLIFFLFRLLTGTPTLF</sequence>
<evidence type="ECO:0000256" key="7">
    <source>
        <dbReference type="ARBA" id="ARBA00022723"/>
    </source>
</evidence>
<keyword evidence="10 13" id="KW-1133">Transmembrane helix</keyword>
<comment type="subcellular location">
    <subcellularLocation>
        <location evidence="2">Cell membrane</location>
        <topology evidence="2">Multi-pass membrane protein</topology>
    </subcellularLocation>
</comment>
<dbReference type="PANTHER" id="PTHR35864:SF1">
    <property type="entry name" value="ZINC METALLOPROTEASE YWHC-RELATED"/>
    <property type="match status" value="1"/>
</dbReference>